<dbReference type="PROSITE" id="PS50089">
    <property type="entry name" value="ZF_RING_2"/>
    <property type="match status" value="1"/>
</dbReference>
<proteinExistence type="predicted"/>
<feature type="compositionally biased region" description="Pro residues" evidence="5">
    <location>
        <begin position="1"/>
        <end position="11"/>
    </location>
</feature>
<dbReference type="AlphaFoldDB" id="A0A8C3KGN6"/>
<keyword evidence="2 4" id="KW-0863">Zinc-finger</keyword>
<evidence type="ECO:0000256" key="1">
    <source>
        <dbReference type="ARBA" id="ARBA00022723"/>
    </source>
</evidence>
<evidence type="ECO:0000256" key="5">
    <source>
        <dbReference type="SAM" id="MobiDB-lite"/>
    </source>
</evidence>
<dbReference type="PANTHER" id="PTHR23327">
    <property type="entry name" value="RING FINGER PROTEIN 127"/>
    <property type="match status" value="1"/>
</dbReference>
<dbReference type="PROSITE" id="PS00518">
    <property type="entry name" value="ZF_RING_1"/>
    <property type="match status" value="1"/>
</dbReference>
<evidence type="ECO:0000313" key="7">
    <source>
        <dbReference type="Ensembl" id="ENSCPGP00000022953.1"/>
    </source>
</evidence>
<sequence>MSRGPPSPSSPPRGGSPFRQPLGPGRGDLDMLRCPSCLLLLWEPVTVSCGHSFCKPCLGGAVPARCPLCQERLKLLGVGAARCNVVLCGLLEKSLRMAQKGVELGKHHRARGVGACGCWVPRVSPTAEVGMLQLCLWSRRGPTRVTLSQRPLSLHGPELGDPGSWECWKSRAGGDGEWGSSCWAFLPCLQVARSDGKGLVAGQAPLLIPGCRAVGRAGHTARVPSATCFWR</sequence>
<reference evidence="7" key="1">
    <citation type="submission" date="2025-08" db="UniProtKB">
        <authorList>
            <consortium name="Ensembl"/>
        </authorList>
    </citation>
    <scope>IDENTIFICATION</scope>
</reference>
<dbReference type="Pfam" id="PF14634">
    <property type="entry name" value="zf-RING_5"/>
    <property type="match status" value="1"/>
</dbReference>
<evidence type="ECO:0000256" key="3">
    <source>
        <dbReference type="ARBA" id="ARBA00022833"/>
    </source>
</evidence>
<dbReference type="InterPro" id="IPR001841">
    <property type="entry name" value="Znf_RING"/>
</dbReference>
<dbReference type="Proteomes" id="UP000694419">
    <property type="component" value="Unplaced"/>
</dbReference>
<evidence type="ECO:0000256" key="4">
    <source>
        <dbReference type="PROSITE-ProRule" id="PRU00175"/>
    </source>
</evidence>
<keyword evidence="1" id="KW-0479">Metal-binding</keyword>
<dbReference type="Gene3D" id="3.30.40.10">
    <property type="entry name" value="Zinc/RING finger domain, C3HC4 (zinc finger)"/>
    <property type="match status" value="1"/>
</dbReference>
<protein>
    <recommendedName>
        <fullName evidence="6">RING-type domain-containing protein</fullName>
    </recommendedName>
</protein>
<dbReference type="SMART" id="SM00184">
    <property type="entry name" value="RING"/>
    <property type="match status" value="1"/>
</dbReference>
<name>A0A8C3KGN6_9CHAR</name>
<evidence type="ECO:0000313" key="8">
    <source>
        <dbReference type="Proteomes" id="UP000694419"/>
    </source>
</evidence>
<dbReference type="InterPro" id="IPR013083">
    <property type="entry name" value="Znf_RING/FYVE/PHD"/>
</dbReference>
<feature type="region of interest" description="Disordered" evidence="5">
    <location>
        <begin position="1"/>
        <end position="22"/>
    </location>
</feature>
<evidence type="ECO:0000259" key="6">
    <source>
        <dbReference type="PROSITE" id="PS50089"/>
    </source>
</evidence>
<reference evidence="7" key="2">
    <citation type="submission" date="2025-09" db="UniProtKB">
        <authorList>
            <consortium name="Ensembl"/>
        </authorList>
    </citation>
    <scope>IDENTIFICATION</scope>
</reference>
<dbReference type="InterPro" id="IPR017907">
    <property type="entry name" value="Znf_RING_CS"/>
</dbReference>
<dbReference type="SUPFAM" id="SSF57850">
    <property type="entry name" value="RING/U-box"/>
    <property type="match status" value="1"/>
</dbReference>
<keyword evidence="8" id="KW-1185">Reference proteome</keyword>
<organism evidence="7 8">
    <name type="scientific">Calidris pygmaea</name>
    <name type="common">Spoon-billed sandpiper</name>
    <dbReference type="NCBI Taxonomy" id="425635"/>
    <lineage>
        <taxon>Eukaryota</taxon>
        <taxon>Metazoa</taxon>
        <taxon>Chordata</taxon>
        <taxon>Craniata</taxon>
        <taxon>Vertebrata</taxon>
        <taxon>Euteleostomi</taxon>
        <taxon>Archelosauria</taxon>
        <taxon>Archosauria</taxon>
        <taxon>Dinosauria</taxon>
        <taxon>Saurischia</taxon>
        <taxon>Theropoda</taxon>
        <taxon>Coelurosauria</taxon>
        <taxon>Aves</taxon>
        <taxon>Neognathae</taxon>
        <taxon>Neoaves</taxon>
        <taxon>Charadriiformes</taxon>
        <taxon>Scolopacidae</taxon>
        <taxon>Calidris</taxon>
    </lineage>
</organism>
<feature type="domain" description="RING-type" evidence="6">
    <location>
        <begin position="34"/>
        <end position="70"/>
    </location>
</feature>
<accession>A0A8C3KGN6</accession>
<dbReference type="GO" id="GO:0008270">
    <property type="term" value="F:zinc ion binding"/>
    <property type="evidence" value="ECO:0007669"/>
    <property type="project" value="UniProtKB-KW"/>
</dbReference>
<evidence type="ECO:0000256" key="2">
    <source>
        <dbReference type="ARBA" id="ARBA00022771"/>
    </source>
</evidence>
<dbReference type="Ensembl" id="ENSCPGT00000025091.1">
    <property type="protein sequence ID" value="ENSCPGP00000022953.1"/>
    <property type="gene ID" value="ENSCPGG00000015923.1"/>
</dbReference>
<keyword evidence="3" id="KW-0862">Zinc</keyword>